<keyword evidence="6" id="KW-1185">Reference proteome</keyword>
<dbReference type="Pfam" id="PF00155">
    <property type="entry name" value="Aminotran_1_2"/>
    <property type="match status" value="1"/>
</dbReference>
<protein>
    <recommendedName>
        <fullName evidence="4">Aminotransferase class I/classII large domain-containing protein</fullName>
    </recommendedName>
</protein>
<accession>A0A1D8D343</accession>
<dbReference type="RefSeq" id="WP_069809097.1">
    <property type="nucleotide sequence ID" value="NZ_CP017305.1"/>
</dbReference>
<organism evidence="5 6">
    <name type="scientific">Chlorobaculum limnaeum</name>
    <dbReference type="NCBI Taxonomy" id="274537"/>
    <lineage>
        <taxon>Bacteria</taxon>
        <taxon>Pseudomonadati</taxon>
        <taxon>Chlorobiota</taxon>
        <taxon>Chlorobiia</taxon>
        <taxon>Chlorobiales</taxon>
        <taxon>Chlorobiaceae</taxon>
        <taxon>Chlorobaculum</taxon>
    </lineage>
</organism>
<dbReference type="AlphaFoldDB" id="A0A1D8D343"/>
<dbReference type="Gene3D" id="3.40.640.10">
    <property type="entry name" value="Type I PLP-dependent aspartate aminotransferase-like (Major domain)"/>
    <property type="match status" value="1"/>
</dbReference>
<name>A0A1D8D343_CHLLM</name>
<dbReference type="Proteomes" id="UP000095185">
    <property type="component" value="Chromosome"/>
</dbReference>
<evidence type="ECO:0000313" key="5">
    <source>
        <dbReference type="EMBL" id="AOS83377.1"/>
    </source>
</evidence>
<dbReference type="PANTHER" id="PTHR13693:SF100">
    <property type="entry name" value="8-AMINO-7-OXONONANOATE SYNTHASE"/>
    <property type="match status" value="1"/>
</dbReference>
<dbReference type="InterPro" id="IPR050087">
    <property type="entry name" value="AON_synthase_class-II"/>
</dbReference>
<dbReference type="InterPro" id="IPR015422">
    <property type="entry name" value="PyrdxlP-dep_Trfase_small"/>
</dbReference>
<proteinExistence type="predicted"/>
<sequence>MITEYFQGVINSTDFPDFIEKKLRQCDDEMFSPRKNKKPLVLGNRLPDAGSIMLQSNDYLNISNHPRIRKAQLEMLTAMNREPLMSAVFLHEDSAMNQFEKRMAFFTGFESSILCQSGWAANVGLLQVIADSSVPVYIDFFAHMSLWDGIKIAGATSYAFRHNDAAHLERLITEHGQGIVAIDALYSTSGEIAPLKDIIEVANRHGCVSVVDESHSLGTYGTQGAGLVNEYGLTDQVHFITASLAKAFAGRAGIILCPSRLAKYYPFMASPSIFSSTLLDYEISGLNATLDVIMEEDERRAALREKSEYFRRGLSSLGYSVASQSQIVSILSGLEPDTEQLRDALEARNVFGSAFMAPATPKTRSLMRFSIHSGLTMEELDYVLNVCADIRDEIGMWNWKSTKTNRVNR</sequence>
<reference evidence="5" key="1">
    <citation type="submission" date="2016-09" db="EMBL/GenBank/DDBJ databases">
        <title>Genome sequence of Chlorobaculum limnaeum.</title>
        <authorList>
            <person name="Liu Z."/>
            <person name="Tank M."/>
            <person name="Bryant D.A."/>
        </authorList>
    </citation>
    <scope>NUCLEOTIDE SEQUENCE [LARGE SCALE GENOMIC DNA]</scope>
    <source>
        <strain evidence="5">DSM 1677</strain>
    </source>
</reference>
<dbReference type="KEGG" id="clz:BIU88_03995"/>
<gene>
    <name evidence="5" type="ORF">BIU88_03995</name>
</gene>
<dbReference type="InterPro" id="IPR004839">
    <property type="entry name" value="Aminotransferase_I/II_large"/>
</dbReference>
<keyword evidence="2" id="KW-0808">Transferase</keyword>
<dbReference type="GO" id="GO:0008710">
    <property type="term" value="F:8-amino-7-oxononanoate synthase activity"/>
    <property type="evidence" value="ECO:0007669"/>
    <property type="project" value="TreeGrafter"/>
</dbReference>
<evidence type="ECO:0000256" key="3">
    <source>
        <dbReference type="ARBA" id="ARBA00022898"/>
    </source>
</evidence>
<comment type="cofactor">
    <cofactor evidence="1">
        <name>pyridoxal 5'-phosphate</name>
        <dbReference type="ChEBI" id="CHEBI:597326"/>
    </cofactor>
</comment>
<evidence type="ECO:0000313" key="6">
    <source>
        <dbReference type="Proteomes" id="UP000095185"/>
    </source>
</evidence>
<dbReference type="GO" id="GO:0009102">
    <property type="term" value="P:biotin biosynthetic process"/>
    <property type="evidence" value="ECO:0007669"/>
    <property type="project" value="TreeGrafter"/>
</dbReference>
<evidence type="ECO:0000256" key="2">
    <source>
        <dbReference type="ARBA" id="ARBA00022679"/>
    </source>
</evidence>
<dbReference type="InterPro" id="IPR015424">
    <property type="entry name" value="PyrdxlP-dep_Trfase"/>
</dbReference>
<dbReference type="InterPro" id="IPR015421">
    <property type="entry name" value="PyrdxlP-dep_Trfase_major"/>
</dbReference>
<dbReference type="Gene3D" id="3.90.1150.10">
    <property type="entry name" value="Aspartate Aminotransferase, domain 1"/>
    <property type="match status" value="1"/>
</dbReference>
<evidence type="ECO:0000259" key="4">
    <source>
        <dbReference type="Pfam" id="PF00155"/>
    </source>
</evidence>
<dbReference type="STRING" id="274537.BIU88_03995"/>
<dbReference type="SUPFAM" id="SSF53383">
    <property type="entry name" value="PLP-dependent transferases"/>
    <property type="match status" value="1"/>
</dbReference>
<dbReference type="NCBIfam" id="NF005526">
    <property type="entry name" value="PRK07179.1"/>
    <property type="match status" value="1"/>
</dbReference>
<dbReference type="OrthoDB" id="9807157at2"/>
<feature type="domain" description="Aminotransferase class I/classII large" evidence="4">
    <location>
        <begin position="52"/>
        <end position="385"/>
    </location>
</feature>
<dbReference type="PANTHER" id="PTHR13693">
    <property type="entry name" value="CLASS II AMINOTRANSFERASE/8-AMINO-7-OXONONANOATE SYNTHASE"/>
    <property type="match status" value="1"/>
</dbReference>
<keyword evidence="3" id="KW-0663">Pyridoxal phosphate</keyword>
<dbReference type="EMBL" id="CP017305">
    <property type="protein sequence ID" value="AOS83377.1"/>
    <property type="molecule type" value="Genomic_DNA"/>
</dbReference>
<evidence type="ECO:0000256" key="1">
    <source>
        <dbReference type="ARBA" id="ARBA00001933"/>
    </source>
</evidence>
<dbReference type="GO" id="GO:0030170">
    <property type="term" value="F:pyridoxal phosphate binding"/>
    <property type="evidence" value="ECO:0007669"/>
    <property type="project" value="InterPro"/>
</dbReference>